<feature type="domain" description="HTH tetR-type" evidence="3">
    <location>
        <begin position="9"/>
        <end position="70"/>
    </location>
</feature>
<dbReference type="Pfam" id="PF00440">
    <property type="entry name" value="TetR_N"/>
    <property type="match status" value="1"/>
</dbReference>
<keyword evidence="1 2" id="KW-0238">DNA-binding</keyword>
<dbReference type="InterPro" id="IPR050624">
    <property type="entry name" value="HTH-type_Tx_Regulator"/>
</dbReference>
<evidence type="ECO:0000313" key="4">
    <source>
        <dbReference type="EMBL" id="MBC1487778.1"/>
    </source>
</evidence>
<evidence type="ECO:0000256" key="2">
    <source>
        <dbReference type="PROSITE-ProRule" id="PRU00335"/>
    </source>
</evidence>
<feature type="DNA-binding region" description="H-T-H motif" evidence="2">
    <location>
        <begin position="33"/>
        <end position="52"/>
    </location>
</feature>
<reference evidence="6 7" key="1">
    <citation type="submission" date="2020-03" db="EMBL/GenBank/DDBJ databases">
        <title>Soil Listeria distribution.</title>
        <authorList>
            <person name="Liao J."/>
            <person name="Wiedmann M."/>
        </authorList>
    </citation>
    <scope>NUCLEOTIDE SEQUENCE [LARGE SCALE GENOMIC DNA]</scope>
    <source>
        <strain evidence="5 7">FSL L7-1515</strain>
        <strain evidence="4 6">FSL L7-1554</strain>
    </source>
</reference>
<dbReference type="EMBL" id="JAASTW010000002">
    <property type="protein sequence ID" value="MBC1487778.1"/>
    <property type="molecule type" value="Genomic_DNA"/>
</dbReference>
<evidence type="ECO:0000259" key="3">
    <source>
        <dbReference type="PROSITE" id="PS50977"/>
    </source>
</evidence>
<comment type="caution">
    <text evidence="4">The sequence shown here is derived from an EMBL/GenBank/DDBJ whole genome shotgun (WGS) entry which is preliminary data.</text>
</comment>
<dbReference type="RefSeq" id="WP_185344710.1">
    <property type="nucleotide sequence ID" value="NZ_JAASTU010000015.1"/>
</dbReference>
<dbReference type="InterPro" id="IPR001647">
    <property type="entry name" value="HTH_TetR"/>
</dbReference>
<dbReference type="AlphaFoldDB" id="A0A7X0X519"/>
<dbReference type="EMBL" id="JAASUB010000004">
    <property type="protein sequence ID" value="MBC1509073.1"/>
    <property type="molecule type" value="Genomic_DNA"/>
</dbReference>
<dbReference type="PROSITE" id="PS50977">
    <property type="entry name" value="HTH_TETR_2"/>
    <property type="match status" value="1"/>
</dbReference>
<evidence type="ECO:0000313" key="7">
    <source>
        <dbReference type="Proteomes" id="UP000587800"/>
    </source>
</evidence>
<evidence type="ECO:0000256" key="1">
    <source>
        <dbReference type="ARBA" id="ARBA00023125"/>
    </source>
</evidence>
<name>A0A7X0X519_9LIST</name>
<evidence type="ECO:0000313" key="6">
    <source>
        <dbReference type="Proteomes" id="UP000561617"/>
    </source>
</evidence>
<dbReference type="InterPro" id="IPR009057">
    <property type="entry name" value="Homeodomain-like_sf"/>
</dbReference>
<dbReference type="PANTHER" id="PTHR43479:SF11">
    <property type="entry name" value="ACREF_ENVCD OPERON REPRESSOR-RELATED"/>
    <property type="match status" value="1"/>
</dbReference>
<dbReference type="Proteomes" id="UP000587800">
    <property type="component" value="Unassembled WGS sequence"/>
</dbReference>
<keyword evidence="7" id="KW-1185">Reference proteome</keyword>
<evidence type="ECO:0000313" key="5">
    <source>
        <dbReference type="EMBL" id="MBC1509073.1"/>
    </source>
</evidence>
<dbReference type="GO" id="GO:0003677">
    <property type="term" value="F:DNA binding"/>
    <property type="evidence" value="ECO:0007669"/>
    <property type="project" value="UniProtKB-UniRule"/>
</dbReference>
<gene>
    <name evidence="4" type="ORF">HCJ38_01895</name>
    <name evidence="5" type="ORF">HCJ59_03975</name>
</gene>
<organism evidence="4 6">
    <name type="scientific">Listeria immobilis</name>
    <dbReference type="NCBI Taxonomy" id="2713502"/>
    <lineage>
        <taxon>Bacteria</taxon>
        <taxon>Bacillati</taxon>
        <taxon>Bacillota</taxon>
        <taxon>Bacilli</taxon>
        <taxon>Bacillales</taxon>
        <taxon>Listeriaceae</taxon>
        <taxon>Listeria</taxon>
    </lineage>
</organism>
<dbReference type="SUPFAM" id="SSF46689">
    <property type="entry name" value="Homeodomain-like"/>
    <property type="match status" value="1"/>
</dbReference>
<dbReference type="Proteomes" id="UP000561617">
    <property type="component" value="Unassembled WGS sequence"/>
</dbReference>
<dbReference type="Gene3D" id="1.10.357.10">
    <property type="entry name" value="Tetracycline Repressor, domain 2"/>
    <property type="match status" value="1"/>
</dbReference>
<accession>A0A7X0X519</accession>
<proteinExistence type="predicted"/>
<sequence>MNGFEKRSEEKRKQILATTFSLMNSKKGTDGLTIDEVVKQSGISKATIFKYFDKKENLIHQVFMQFMTDMADSAKEIMAEELPFEETLIAMSQNKIRYLERVDHQFYLDLMAYYTKKNDQEFSLLMEAYTKESFHIMLDIFHRGRKEGKVDLRYSDEFLILFFQALVEGISNPKLYDKILPYTAEWTEVLVKGIAPNKK</sequence>
<protein>
    <submittedName>
        <fullName evidence="4">TetR/AcrR family transcriptional regulator</fullName>
    </submittedName>
</protein>
<dbReference type="PANTHER" id="PTHR43479">
    <property type="entry name" value="ACREF/ENVCD OPERON REPRESSOR-RELATED"/>
    <property type="match status" value="1"/>
</dbReference>